<gene>
    <name evidence="1" type="ORF">Ctaglu_11420</name>
</gene>
<organism evidence="1 2">
    <name type="scientific">Clostridium tagluense</name>
    <dbReference type="NCBI Taxonomy" id="360422"/>
    <lineage>
        <taxon>Bacteria</taxon>
        <taxon>Bacillati</taxon>
        <taxon>Bacillota</taxon>
        <taxon>Clostridia</taxon>
        <taxon>Eubacteriales</taxon>
        <taxon>Clostridiaceae</taxon>
        <taxon>Clostridium</taxon>
    </lineage>
</organism>
<evidence type="ECO:0000313" key="1">
    <source>
        <dbReference type="EMBL" id="GCD09519.1"/>
    </source>
</evidence>
<protein>
    <submittedName>
        <fullName evidence="1">Uncharacterized protein</fullName>
    </submittedName>
</protein>
<keyword evidence="2" id="KW-1185">Reference proteome</keyword>
<dbReference type="AlphaFoldDB" id="A0A401UJ77"/>
<evidence type="ECO:0000313" key="2">
    <source>
        <dbReference type="Proteomes" id="UP000287872"/>
    </source>
</evidence>
<accession>A0A401UJ77</accession>
<dbReference type="EMBL" id="BHYK01000005">
    <property type="protein sequence ID" value="GCD09519.1"/>
    <property type="molecule type" value="Genomic_DNA"/>
</dbReference>
<reference evidence="1 2" key="1">
    <citation type="submission" date="2018-11" db="EMBL/GenBank/DDBJ databases">
        <title>Genome sequencing and assembly of Clostridium tagluense strain A121.</title>
        <authorList>
            <person name="Murakami T."/>
            <person name="Segawa T."/>
            <person name="Shcherbakova V.A."/>
            <person name="Mori H."/>
            <person name="Yoshimura Y."/>
        </authorList>
    </citation>
    <scope>NUCLEOTIDE SEQUENCE [LARGE SCALE GENOMIC DNA]</scope>
    <source>
        <strain evidence="1 2">A121</strain>
    </source>
</reference>
<dbReference type="Proteomes" id="UP000287872">
    <property type="component" value="Unassembled WGS sequence"/>
</dbReference>
<sequence>MKNNFAPDIVYFIQIFGANIIWRIAREQIIVIKIFIFKVLNSLNNKNIMRSNIITNSNFNFKPLLKYFCIKYI</sequence>
<name>A0A401UJ77_9CLOT</name>
<proteinExistence type="predicted"/>
<comment type="caution">
    <text evidence="1">The sequence shown here is derived from an EMBL/GenBank/DDBJ whole genome shotgun (WGS) entry which is preliminary data.</text>
</comment>